<accession>A0AAN9N1Q9</accession>
<sequence length="69" mass="7529">MERLLIGSLSYSSLSSVTESLILVEIDRSSCKSEAYCHQIQRHSLRARSSTPGVCALACQGFFFLLSSG</sequence>
<evidence type="ECO:0000313" key="1">
    <source>
        <dbReference type="EMBL" id="KAK7362079.1"/>
    </source>
</evidence>
<name>A0AAN9N1Q9_CANGL</name>
<protein>
    <submittedName>
        <fullName evidence="1">Uncharacterized protein</fullName>
    </submittedName>
</protein>
<evidence type="ECO:0000313" key="2">
    <source>
        <dbReference type="Proteomes" id="UP001367508"/>
    </source>
</evidence>
<dbReference type="Proteomes" id="UP001367508">
    <property type="component" value="Unassembled WGS sequence"/>
</dbReference>
<dbReference type="AlphaFoldDB" id="A0AAN9N1Q9"/>
<organism evidence="1 2">
    <name type="scientific">Canavalia gladiata</name>
    <name type="common">Sword bean</name>
    <name type="synonym">Dolichos gladiatus</name>
    <dbReference type="NCBI Taxonomy" id="3824"/>
    <lineage>
        <taxon>Eukaryota</taxon>
        <taxon>Viridiplantae</taxon>
        <taxon>Streptophyta</taxon>
        <taxon>Embryophyta</taxon>
        <taxon>Tracheophyta</taxon>
        <taxon>Spermatophyta</taxon>
        <taxon>Magnoliopsida</taxon>
        <taxon>eudicotyledons</taxon>
        <taxon>Gunneridae</taxon>
        <taxon>Pentapetalae</taxon>
        <taxon>rosids</taxon>
        <taxon>fabids</taxon>
        <taxon>Fabales</taxon>
        <taxon>Fabaceae</taxon>
        <taxon>Papilionoideae</taxon>
        <taxon>50 kb inversion clade</taxon>
        <taxon>NPAAA clade</taxon>
        <taxon>indigoferoid/millettioid clade</taxon>
        <taxon>Phaseoleae</taxon>
        <taxon>Canavalia</taxon>
    </lineage>
</organism>
<gene>
    <name evidence="1" type="ORF">VNO77_04179</name>
</gene>
<proteinExistence type="predicted"/>
<dbReference type="EMBL" id="JAYMYQ010000001">
    <property type="protein sequence ID" value="KAK7362079.1"/>
    <property type="molecule type" value="Genomic_DNA"/>
</dbReference>
<reference evidence="1 2" key="1">
    <citation type="submission" date="2024-01" db="EMBL/GenBank/DDBJ databases">
        <title>The genomes of 5 underutilized Papilionoideae crops provide insights into root nodulation and disease resistanc.</title>
        <authorList>
            <person name="Jiang F."/>
        </authorList>
    </citation>
    <scope>NUCLEOTIDE SEQUENCE [LARGE SCALE GENOMIC DNA]</scope>
    <source>
        <strain evidence="1">LVBAO_FW01</strain>
        <tissue evidence="1">Leaves</tissue>
    </source>
</reference>
<comment type="caution">
    <text evidence="1">The sequence shown here is derived from an EMBL/GenBank/DDBJ whole genome shotgun (WGS) entry which is preliminary data.</text>
</comment>
<keyword evidence="2" id="KW-1185">Reference proteome</keyword>